<dbReference type="InterPro" id="IPR014030">
    <property type="entry name" value="Ketoacyl_synth_N"/>
</dbReference>
<name>A0A381N896_9ZZZZ</name>
<dbReference type="GO" id="GO:0006633">
    <property type="term" value="P:fatty acid biosynthetic process"/>
    <property type="evidence" value="ECO:0007669"/>
    <property type="project" value="UniProtKB-KW"/>
</dbReference>
<evidence type="ECO:0000256" key="5">
    <source>
        <dbReference type="ARBA" id="ARBA00023098"/>
    </source>
</evidence>
<dbReference type="EMBL" id="UINC01000143">
    <property type="protein sequence ID" value="SUZ49908.1"/>
    <property type="molecule type" value="Genomic_DNA"/>
</dbReference>
<dbReference type="Pfam" id="PF00109">
    <property type="entry name" value="ketoacyl-synt"/>
    <property type="match status" value="1"/>
</dbReference>
<protein>
    <recommendedName>
        <fullName evidence="8">Ketosynthase family 3 (KS3) domain-containing protein</fullName>
    </recommendedName>
</protein>
<dbReference type="InterPro" id="IPR017568">
    <property type="entry name" value="3-oxoacyl-ACP_synth-2"/>
</dbReference>
<keyword evidence="7" id="KW-0012">Acyltransferase</keyword>
<organism evidence="9">
    <name type="scientific">marine metagenome</name>
    <dbReference type="NCBI Taxonomy" id="408172"/>
    <lineage>
        <taxon>unclassified sequences</taxon>
        <taxon>metagenomes</taxon>
        <taxon>ecological metagenomes</taxon>
    </lineage>
</organism>
<evidence type="ECO:0000256" key="1">
    <source>
        <dbReference type="ARBA" id="ARBA00008467"/>
    </source>
</evidence>
<dbReference type="PROSITE" id="PS00606">
    <property type="entry name" value="KS3_1"/>
    <property type="match status" value="1"/>
</dbReference>
<evidence type="ECO:0000313" key="9">
    <source>
        <dbReference type="EMBL" id="SUZ49908.1"/>
    </source>
</evidence>
<dbReference type="CDD" id="cd00834">
    <property type="entry name" value="KAS_I_II"/>
    <property type="match status" value="1"/>
</dbReference>
<evidence type="ECO:0000259" key="8">
    <source>
        <dbReference type="PROSITE" id="PS52004"/>
    </source>
</evidence>
<feature type="non-terminal residue" evidence="9">
    <location>
        <position position="345"/>
    </location>
</feature>
<dbReference type="InterPro" id="IPR018201">
    <property type="entry name" value="Ketoacyl_synth_AS"/>
</dbReference>
<dbReference type="GO" id="GO:0005829">
    <property type="term" value="C:cytosol"/>
    <property type="evidence" value="ECO:0007669"/>
    <property type="project" value="TreeGrafter"/>
</dbReference>
<dbReference type="SMART" id="SM00825">
    <property type="entry name" value="PKS_KS"/>
    <property type="match status" value="1"/>
</dbReference>
<evidence type="ECO:0000256" key="7">
    <source>
        <dbReference type="ARBA" id="ARBA00023315"/>
    </source>
</evidence>
<dbReference type="NCBIfam" id="TIGR03150">
    <property type="entry name" value="fabF"/>
    <property type="match status" value="1"/>
</dbReference>
<reference evidence="9" key="1">
    <citation type="submission" date="2018-05" db="EMBL/GenBank/DDBJ databases">
        <authorList>
            <person name="Lanie J.A."/>
            <person name="Ng W.-L."/>
            <person name="Kazmierczak K.M."/>
            <person name="Andrzejewski T.M."/>
            <person name="Davidsen T.M."/>
            <person name="Wayne K.J."/>
            <person name="Tettelin H."/>
            <person name="Glass J.I."/>
            <person name="Rusch D."/>
            <person name="Podicherti R."/>
            <person name="Tsui H.-C.T."/>
            <person name="Winkler M.E."/>
        </authorList>
    </citation>
    <scope>NUCLEOTIDE SEQUENCE</scope>
</reference>
<evidence type="ECO:0000256" key="2">
    <source>
        <dbReference type="ARBA" id="ARBA00022516"/>
    </source>
</evidence>
<keyword evidence="5" id="KW-0443">Lipid metabolism</keyword>
<dbReference type="NCBIfam" id="NF005589">
    <property type="entry name" value="PRK07314.1"/>
    <property type="match status" value="1"/>
</dbReference>
<keyword evidence="4" id="KW-0276">Fatty acid metabolism</keyword>
<evidence type="ECO:0000256" key="3">
    <source>
        <dbReference type="ARBA" id="ARBA00022679"/>
    </source>
</evidence>
<sequence>MSKKKVVITGLGVLAPNGNNINKFWESLCQGRSGINAITYFDTEGFSVKIAGELDGFKAEEHLEPSQIRKLDPFSMFALVAAQEAIENAKINWNSINLHQVGVILGTGVGGIYTMEEQHTVLMNRGSRRVSPFFVPKMIANIAAGHVAIKWGLKGPNHTVTTACASATDAIGIATRLIQIGDADMIIAGGTEASITPLTISGFANMKALSRNPDNQTASRPFDKNRDGFVMGEGAGIMIIESEEHAKNRHAEILGEIAGYGSTNDASHITQPQKEGAVLAMKKAIQDAGLSPANIDYINAHGTSTPLNDKNETNAIKEVFGDHAYSLKISSTKSMTGHLLGASGS</sequence>
<dbReference type="PANTHER" id="PTHR11712">
    <property type="entry name" value="POLYKETIDE SYNTHASE-RELATED"/>
    <property type="match status" value="1"/>
</dbReference>
<dbReference type="Pfam" id="PF02801">
    <property type="entry name" value="Ketoacyl-synt_C"/>
    <property type="match status" value="1"/>
</dbReference>
<evidence type="ECO:0000256" key="6">
    <source>
        <dbReference type="ARBA" id="ARBA00023160"/>
    </source>
</evidence>
<dbReference type="InterPro" id="IPR020841">
    <property type="entry name" value="PKS_Beta-ketoAc_synthase_dom"/>
</dbReference>
<accession>A0A381N896</accession>
<feature type="domain" description="Ketosynthase family 3 (KS3)" evidence="8">
    <location>
        <begin position="3"/>
        <end position="345"/>
    </location>
</feature>
<dbReference type="InterPro" id="IPR014031">
    <property type="entry name" value="Ketoacyl_synth_C"/>
</dbReference>
<dbReference type="InterPro" id="IPR016039">
    <property type="entry name" value="Thiolase-like"/>
</dbReference>
<keyword evidence="6" id="KW-0275">Fatty acid biosynthesis</keyword>
<dbReference type="FunFam" id="3.40.47.10:FF:000018">
    <property type="entry name" value="3-oxoacyl-[acyl-carrier-protein] synthase 2"/>
    <property type="match status" value="1"/>
</dbReference>
<proteinExistence type="inferred from homology"/>
<comment type="similarity">
    <text evidence="1">Belongs to the thiolase-like superfamily. Beta-ketoacyl-ACP synthases family.</text>
</comment>
<dbReference type="InterPro" id="IPR000794">
    <property type="entry name" value="Beta-ketoacyl_synthase"/>
</dbReference>
<dbReference type="Gene3D" id="3.40.47.10">
    <property type="match status" value="2"/>
</dbReference>
<dbReference type="SUPFAM" id="SSF53901">
    <property type="entry name" value="Thiolase-like"/>
    <property type="match status" value="2"/>
</dbReference>
<evidence type="ECO:0000256" key="4">
    <source>
        <dbReference type="ARBA" id="ARBA00022832"/>
    </source>
</evidence>
<keyword evidence="3" id="KW-0808">Transferase</keyword>
<dbReference type="PROSITE" id="PS52004">
    <property type="entry name" value="KS3_2"/>
    <property type="match status" value="1"/>
</dbReference>
<dbReference type="PANTHER" id="PTHR11712:SF336">
    <property type="entry name" value="3-OXOACYL-[ACYL-CARRIER-PROTEIN] SYNTHASE, MITOCHONDRIAL"/>
    <property type="match status" value="1"/>
</dbReference>
<keyword evidence="2" id="KW-0444">Lipid biosynthesis</keyword>
<dbReference type="GO" id="GO:0004315">
    <property type="term" value="F:3-oxoacyl-[acyl-carrier-protein] synthase activity"/>
    <property type="evidence" value="ECO:0007669"/>
    <property type="project" value="InterPro"/>
</dbReference>
<dbReference type="AlphaFoldDB" id="A0A381N896"/>
<gene>
    <name evidence="9" type="ORF">METZ01_LOCUS2762</name>
</gene>